<dbReference type="GO" id="GO:0006629">
    <property type="term" value="P:lipid metabolic process"/>
    <property type="evidence" value="ECO:0007669"/>
    <property type="project" value="UniProtKB-KW"/>
</dbReference>
<evidence type="ECO:0000313" key="21">
    <source>
        <dbReference type="Proteomes" id="UP001210211"/>
    </source>
</evidence>
<comment type="catalytic activity">
    <reaction evidence="13">
        <text>a fatty acyl-CoA + H2O = a fatty acid + CoA + H(+)</text>
        <dbReference type="Rhea" id="RHEA:16781"/>
        <dbReference type="ChEBI" id="CHEBI:15377"/>
        <dbReference type="ChEBI" id="CHEBI:15378"/>
        <dbReference type="ChEBI" id="CHEBI:28868"/>
        <dbReference type="ChEBI" id="CHEBI:57287"/>
        <dbReference type="ChEBI" id="CHEBI:77636"/>
    </reaction>
    <physiologicalReaction direction="left-to-right" evidence="13">
        <dbReference type="Rhea" id="RHEA:16782"/>
    </physiologicalReaction>
</comment>
<evidence type="ECO:0000256" key="4">
    <source>
        <dbReference type="ARBA" id="ARBA00004514"/>
    </source>
</evidence>
<evidence type="ECO:0000256" key="5">
    <source>
        <dbReference type="ARBA" id="ARBA00008324"/>
    </source>
</evidence>
<accession>A0AAD5ZND2</accession>
<dbReference type="GO" id="GO:0005819">
    <property type="term" value="C:spindle"/>
    <property type="evidence" value="ECO:0007669"/>
    <property type="project" value="UniProtKB-SubCell"/>
</dbReference>
<evidence type="ECO:0000256" key="17">
    <source>
        <dbReference type="ARBA" id="ARBA00081533"/>
    </source>
</evidence>
<dbReference type="InterPro" id="IPR039298">
    <property type="entry name" value="ACOT13"/>
</dbReference>
<dbReference type="GO" id="GO:0005739">
    <property type="term" value="C:mitochondrion"/>
    <property type="evidence" value="ECO:0007669"/>
    <property type="project" value="UniProtKB-SubCell"/>
</dbReference>
<dbReference type="EMBL" id="JAMRDG010000001">
    <property type="protein sequence ID" value="KAJ3701016.1"/>
    <property type="molecule type" value="Genomic_DNA"/>
</dbReference>
<keyword evidence="11" id="KW-0206">Cytoskeleton</keyword>
<comment type="caution">
    <text evidence="20">The sequence shown here is derived from an EMBL/GenBank/DDBJ whole genome shotgun (WGS) entry which is preliminary data.</text>
</comment>
<dbReference type="PANTHER" id="PTHR21660:SF1">
    <property type="entry name" value="ACYL-COENZYME A THIOESTERASE 13"/>
    <property type="match status" value="1"/>
</dbReference>
<dbReference type="InterPro" id="IPR006683">
    <property type="entry name" value="Thioestr_dom"/>
</dbReference>
<reference evidence="20 21" key="1">
    <citation type="journal article" date="2022" name="Cell">
        <title>Repeat-based holocentromeres influence genome architecture and karyotype evolution.</title>
        <authorList>
            <person name="Hofstatter P.G."/>
            <person name="Thangavel G."/>
            <person name="Lux T."/>
            <person name="Neumann P."/>
            <person name="Vondrak T."/>
            <person name="Novak P."/>
            <person name="Zhang M."/>
            <person name="Costa L."/>
            <person name="Castellani M."/>
            <person name="Scott A."/>
            <person name="Toegelov H."/>
            <person name="Fuchs J."/>
            <person name="Mata-Sucre Y."/>
            <person name="Dias Y."/>
            <person name="Vanzela A.L.L."/>
            <person name="Huettel B."/>
            <person name="Almeida C.C.S."/>
            <person name="Simkova H."/>
            <person name="Souza G."/>
            <person name="Pedrosa-Harand A."/>
            <person name="Macas J."/>
            <person name="Mayer K.F.X."/>
            <person name="Houben A."/>
            <person name="Marques A."/>
        </authorList>
    </citation>
    <scope>NUCLEOTIDE SEQUENCE [LARGE SCALE GENOMIC DNA]</scope>
    <source>
        <strain evidence="20">RhyTen1mFocal</strain>
    </source>
</reference>
<keyword evidence="10" id="KW-0496">Mitochondrion</keyword>
<evidence type="ECO:0000256" key="13">
    <source>
        <dbReference type="ARBA" id="ARBA00052976"/>
    </source>
</evidence>
<dbReference type="GO" id="GO:0005829">
    <property type="term" value="C:cytosol"/>
    <property type="evidence" value="ECO:0007669"/>
    <property type="project" value="UniProtKB-SubCell"/>
</dbReference>
<keyword evidence="9" id="KW-0443">Lipid metabolism</keyword>
<organism evidence="20 21">
    <name type="scientific">Rhynchospora tenuis</name>
    <dbReference type="NCBI Taxonomy" id="198213"/>
    <lineage>
        <taxon>Eukaryota</taxon>
        <taxon>Viridiplantae</taxon>
        <taxon>Streptophyta</taxon>
        <taxon>Embryophyta</taxon>
        <taxon>Tracheophyta</taxon>
        <taxon>Spermatophyta</taxon>
        <taxon>Magnoliopsida</taxon>
        <taxon>Liliopsida</taxon>
        <taxon>Poales</taxon>
        <taxon>Cyperaceae</taxon>
        <taxon>Cyperoideae</taxon>
        <taxon>Rhynchosporeae</taxon>
        <taxon>Rhynchospora</taxon>
    </lineage>
</organism>
<keyword evidence="12" id="KW-0539">Nucleus</keyword>
<evidence type="ECO:0000256" key="8">
    <source>
        <dbReference type="ARBA" id="ARBA00022990"/>
    </source>
</evidence>
<dbReference type="Gene3D" id="3.10.129.10">
    <property type="entry name" value="Hotdog Thioesterase"/>
    <property type="match status" value="1"/>
</dbReference>
<dbReference type="Proteomes" id="UP001210211">
    <property type="component" value="Unassembled WGS sequence"/>
</dbReference>
<evidence type="ECO:0000256" key="10">
    <source>
        <dbReference type="ARBA" id="ARBA00023128"/>
    </source>
</evidence>
<keyword evidence="21" id="KW-1185">Reference proteome</keyword>
<evidence type="ECO:0000256" key="11">
    <source>
        <dbReference type="ARBA" id="ARBA00023212"/>
    </source>
</evidence>
<keyword evidence="7" id="KW-0378">Hydrolase</keyword>
<gene>
    <name evidence="20" type="ORF">LUZ61_004721</name>
</gene>
<evidence type="ECO:0000256" key="1">
    <source>
        <dbReference type="ARBA" id="ARBA00004123"/>
    </source>
</evidence>
<evidence type="ECO:0000313" key="20">
    <source>
        <dbReference type="EMBL" id="KAJ3701016.1"/>
    </source>
</evidence>
<evidence type="ECO:0000256" key="9">
    <source>
        <dbReference type="ARBA" id="ARBA00023098"/>
    </source>
</evidence>
<evidence type="ECO:0000256" key="16">
    <source>
        <dbReference type="ARBA" id="ARBA00067273"/>
    </source>
</evidence>
<comment type="subcellular location">
    <subcellularLocation>
        <location evidence="3">Cytoplasm</location>
        <location evidence="3">Cytoskeleton</location>
        <location evidence="3">Spindle</location>
    </subcellularLocation>
    <subcellularLocation>
        <location evidence="4">Cytoplasm</location>
        <location evidence="4">Cytosol</location>
    </subcellularLocation>
    <subcellularLocation>
        <location evidence="2">Mitochondrion</location>
    </subcellularLocation>
    <subcellularLocation>
        <location evidence="1">Nucleus</location>
    </subcellularLocation>
</comment>
<dbReference type="Pfam" id="PF03061">
    <property type="entry name" value="4HBT"/>
    <property type="match status" value="1"/>
</dbReference>
<evidence type="ECO:0000256" key="15">
    <source>
        <dbReference type="ARBA" id="ARBA00064709"/>
    </source>
</evidence>
<keyword evidence="8" id="KW-0007">Acetylation</keyword>
<dbReference type="PANTHER" id="PTHR21660">
    <property type="entry name" value="THIOESTERASE SUPERFAMILY MEMBER-RELATED"/>
    <property type="match status" value="1"/>
</dbReference>
<proteinExistence type="inferred from homology"/>
<evidence type="ECO:0000259" key="19">
    <source>
        <dbReference type="Pfam" id="PF03061"/>
    </source>
</evidence>
<comment type="subunit">
    <text evidence="15">Homotetramer. Interacts with PCTP.</text>
</comment>
<comment type="function">
    <text evidence="14">Catalyzes the hydrolysis of acyl-CoAs into free fatty acids and coenzyme A (CoASH), regulating their respective intracellular levels. Has acyl-CoA thioesterase activity towards medium (C12) and long-chain (C18) fatty acyl-CoA substrates. Can also hydrolyze 3-hydroxyphenylacetyl-CoA and 3,4-dihydroxyphenylacetyl-CoA (in vitro). May play a role in controlling adaptive thermogenesis.</text>
</comment>
<evidence type="ECO:0000256" key="3">
    <source>
        <dbReference type="ARBA" id="ARBA00004186"/>
    </source>
</evidence>
<dbReference type="GO" id="GO:0005634">
    <property type="term" value="C:nucleus"/>
    <property type="evidence" value="ECO:0007669"/>
    <property type="project" value="UniProtKB-SubCell"/>
</dbReference>
<sequence>MRGELNGEKRLSEWGKEARRWLEESSARGSTIVTGGEEQVKALWEGEGGLFNALGLPGLRVSLAENGCSRCTLSIPSHLTDENGNWHTGSIAAAIDDVGAAAIVSVDGIIKVSVQFDVSYFSPAKFNEEVEIEGRVVKRKEMLTAVVVEVRKKTTGELVAIGRQWMSASRGKKVANSSL</sequence>
<dbReference type="FunFam" id="3.10.129.10:FF:000021">
    <property type="entry name" value="Acyl-coenzyme A thioesterase 13"/>
    <property type="match status" value="1"/>
</dbReference>
<name>A0AAD5ZND2_9POAL</name>
<dbReference type="CDD" id="cd03443">
    <property type="entry name" value="PaaI_thioesterase"/>
    <property type="match status" value="1"/>
</dbReference>
<evidence type="ECO:0000256" key="7">
    <source>
        <dbReference type="ARBA" id="ARBA00022801"/>
    </source>
</evidence>
<keyword evidence="6" id="KW-0963">Cytoplasm</keyword>
<evidence type="ECO:0000256" key="14">
    <source>
        <dbReference type="ARBA" id="ARBA00058205"/>
    </source>
</evidence>
<dbReference type="GO" id="GO:0047617">
    <property type="term" value="F:fatty acyl-CoA hydrolase activity"/>
    <property type="evidence" value="ECO:0007669"/>
    <property type="project" value="InterPro"/>
</dbReference>
<dbReference type="AlphaFoldDB" id="A0AAD5ZND2"/>
<protein>
    <recommendedName>
        <fullName evidence="16">Acyl-coenzyme A thioesterase 13</fullName>
    </recommendedName>
    <alternativeName>
        <fullName evidence="17">Hotdog-fold thioesterase superfamily member 2</fullName>
    </alternativeName>
    <alternativeName>
        <fullName evidence="18">Thioesterase superfamily member 2</fullName>
    </alternativeName>
</protein>
<evidence type="ECO:0000256" key="18">
    <source>
        <dbReference type="ARBA" id="ARBA00083956"/>
    </source>
</evidence>
<comment type="similarity">
    <text evidence="5">Belongs to the thioesterase PaaI family.</text>
</comment>
<evidence type="ECO:0000256" key="12">
    <source>
        <dbReference type="ARBA" id="ARBA00023242"/>
    </source>
</evidence>
<feature type="domain" description="Thioesterase" evidence="19">
    <location>
        <begin position="83"/>
        <end position="157"/>
    </location>
</feature>
<dbReference type="InterPro" id="IPR029069">
    <property type="entry name" value="HotDog_dom_sf"/>
</dbReference>
<dbReference type="SUPFAM" id="SSF54637">
    <property type="entry name" value="Thioesterase/thiol ester dehydrase-isomerase"/>
    <property type="match status" value="1"/>
</dbReference>
<evidence type="ECO:0000256" key="2">
    <source>
        <dbReference type="ARBA" id="ARBA00004173"/>
    </source>
</evidence>
<evidence type="ECO:0000256" key="6">
    <source>
        <dbReference type="ARBA" id="ARBA00022490"/>
    </source>
</evidence>